<dbReference type="InterPro" id="IPR016130">
    <property type="entry name" value="Tyr_Pase_AS"/>
</dbReference>
<evidence type="ECO:0000256" key="2">
    <source>
        <dbReference type="ARBA" id="ARBA00022912"/>
    </source>
</evidence>
<dbReference type="PANTHER" id="PTHR46274:SF6">
    <property type="entry name" value="TYR_PHOSPHATASE_2 DOMAIN-CONTAINING PROTEIN"/>
    <property type="match status" value="1"/>
</dbReference>
<dbReference type="Pfam" id="PF00782">
    <property type="entry name" value="DSPc"/>
    <property type="match status" value="1"/>
</dbReference>
<evidence type="ECO:0000259" key="4">
    <source>
        <dbReference type="PROSITE" id="PS50054"/>
    </source>
</evidence>
<dbReference type="InterPro" id="IPR029021">
    <property type="entry name" value="Prot-tyrosine_phosphatase-like"/>
</dbReference>
<dbReference type="AlphaFoldDB" id="A0A7S2UGS4"/>
<dbReference type="PROSITE" id="PS50054">
    <property type="entry name" value="TYR_PHOSPHATASE_DUAL"/>
    <property type="match status" value="1"/>
</dbReference>
<dbReference type="GO" id="GO:0004721">
    <property type="term" value="F:phosphoprotein phosphatase activity"/>
    <property type="evidence" value="ECO:0007669"/>
    <property type="project" value="UniProtKB-KW"/>
</dbReference>
<evidence type="ECO:0000313" key="6">
    <source>
        <dbReference type="EMBL" id="CAD9819130.1"/>
    </source>
</evidence>
<protein>
    <recommendedName>
        <fullName evidence="7">Protein-tyrosine-phosphatase</fullName>
    </recommendedName>
</protein>
<sequence>MAGTTSESANAAVGSRVSSYGRLTGSTNPGSDIPPSNNNNNGDDGNGKKTPKVSTPALGSVLSKDTKWWTNWRVPCMAQVRKVSHIVGTKMASNATKQSIQFALGATFVLYVMNQKHLLPKPLAGIVSRALFWPTLPITAASRLGKWTSVVDETVVIGGAPFGFCQFPERLYNELGVRAVINMCDEYRGPIEKYRNLGIEELWLPTVDHFEPSFEDLQRAIEFIEDQEANGNRVYVHCRAGHGRSAAAVLAWMMYTDPGADPEDLNTLLCKKRNVRKTLWKQHNLNEIRSWIQRGLNVEPISTRKTHTEGRYRIQPADAKWQSHVNPARQKIDPNNRDDEADWRNRVDDKQERLAWELEEYASELDWDDYTYDDENAPLNVDEPGEWGVLDKSTLTSLKRDWIDGPLNGFKKAVQNLVNTDDPEGLGEYFSDYFDEPGLYEEYYDTSEDGRDYEMWKQNQRDNNY</sequence>
<dbReference type="Gene3D" id="3.90.190.10">
    <property type="entry name" value="Protein tyrosine phosphatase superfamily"/>
    <property type="match status" value="1"/>
</dbReference>
<reference evidence="6" key="1">
    <citation type="submission" date="2021-01" db="EMBL/GenBank/DDBJ databases">
        <authorList>
            <person name="Corre E."/>
            <person name="Pelletier E."/>
            <person name="Niang G."/>
            <person name="Scheremetjew M."/>
            <person name="Finn R."/>
            <person name="Kale V."/>
            <person name="Holt S."/>
            <person name="Cochrane G."/>
            <person name="Meng A."/>
            <person name="Brown T."/>
            <person name="Cohen L."/>
        </authorList>
    </citation>
    <scope>NUCLEOTIDE SEQUENCE</scope>
    <source>
        <strain evidence="6">CCMP2084</strain>
    </source>
</reference>
<feature type="domain" description="Tyrosine-protein phosphatase" evidence="4">
    <location>
        <begin position="147"/>
        <end position="297"/>
    </location>
</feature>
<keyword evidence="1" id="KW-0378">Hydrolase</keyword>
<dbReference type="InterPro" id="IPR020422">
    <property type="entry name" value="TYR_PHOSPHATASE_DUAL_dom"/>
</dbReference>
<gene>
    <name evidence="6" type="ORF">ASEP1449_LOCUS10962</name>
</gene>
<keyword evidence="2" id="KW-0904">Protein phosphatase</keyword>
<dbReference type="SUPFAM" id="SSF52799">
    <property type="entry name" value="(Phosphotyrosine protein) phosphatases II"/>
    <property type="match status" value="1"/>
</dbReference>
<dbReference type="InterPro" id="IPR000387">
    <property type="entry name" value="Tyr_Pase_dom"/>
</dbReference>
<name>A0A7S2UGS4_9STRA</name>
<evidence type="ECO:0008006" key="7">
    <source>
        <dbReference type="Google" id="ProtNLM"/>
    </source>
</evidence>
<dbReference type="PANTHER" id="PTHR46274">
    <property type="entry name" value="PHOSPHATIDYLINOSITOL PHOSPHATASE"/>
    <property type="match status" value="1"/>
</dbReference>
<feature type="domain" description="Tyrosine specific protein phosphatases" evidence="5">
    <location>
        <begin position="215"/>
        <end position="273"/>
    </location>
</feature>
<evidence type="ECO:0000256" key="3">
    <source>
        <dbReference type="SAM" id="MobiDB-lite"/>
    </source>
</evidence>
<dbReference type="PROSITE" id="PS00383">
    <property type="entry name" value="TYR_PHOSPHATASE_1"/>
    <property type="match status" value="1"/>
</dbReference>
<feature type="compositionally biased region" description="Basic and acidic residues" evidence="3">
    <location>
        <begin position="330"/>
        <end position="342"/>
    </location>
</feature>
<dbReference type="SMART" id="SM00195">
    <property type="entry name" value="DSPc"/>
    <property type="match status" value="1"/>
</dbReference>
<evidence type="ECO:0000259" key="5">
    <source>
        <dbReference type="PROSITE" id="PS50056"/>
    </source>
</evidence>
<feature type="region of interest" description="Disordered" evidence="3">
    <location>
        <begin position="1"/>
        <end position="57"/>
    </location>
</feature>
<accession>A0A7S2UGS4</accession>
<feature type="region of interest" description="Disordered" evidence="3">
    <location>
        <begin position="323"/>
        <end position="342"/>
    </location>
</feature>
<organism evidence="6">
    <name type="scientific">Attheya septentrionalis</name>
    <dbReference type="NCBI Taxonomy" id="420275"/>
    <lineage>
        <taxon>Eukaryota</taxon>
        <taxon>Sar</taxon>
        <taxon>Stramenopiles</taxon>
        <taxon>Ochrophyta</taxon>
        <taxon>Bacillariophyta</taxon>
        <taxon>Coscinodiscophyceae</taxon>
        <taxon>Chaetocerotophycidae</taxon>
        <taxon>Chaetocerotales</taxon>
        <taxon>Attheyaceae</taxon>
        <taxon>Attheya</taxon>
    </lineage>
</organism>
<proteinExistence type="predicted"/>
<evidence type="ECO:0000256" key="1">
    <source>
        <dbReference type="ARBA" id="ARBA00022801"/>
    </source>
</evidence>
<dbReference type="InterPro" id="IPR000340">
    <property type="entry name" value="Dual-sp_phosphatase_cat-dom"/>
</dbReference>
<dbReference type="PROSITE" id="PS50056">
    <property type="entry name" value="TYR_PHOSPHATASE_2"/>
    <property type="match status" value="1"/>
</dbReference>
<dbReference type="EMBL" id="HBHQ01016402">
    <property type="protein sequence ID" value="CAD9819130.1"/>
    <property type="molecule type" value="Transcribed_RNA"/>
</dbReference>
<feature type="compositionally biased region" description="Low complexity" evidence="3">
    <location>
        <begin position="28"/>
        <end position="43"/>
    </location>
</feature>